<dbReference type="Proteomes" id="UP000317893">
    <property type="component" value="Unassembled WGS sequence"/>
</dbReference>
<dbReference type="OrthoDB" id="3236524at2"/>
<evidence type="ECO:0000313" key="3">
    <source>
        <dbReference type="Proteomes" id="UP000317893"/>
    </source>
</evidence>
<feature type="domain" description="YdhG-like" evidence="1">
    <location>
        <begin position="17"/>
        <end position="108"/>
    </location>
</feature>
<dbReference type="RefSeq" id="WP_141849451.1">
    <property type="nucleotide sequence ID" value="NZ_BAAAPR010000022.1"/>
</dbReference>
<evidence type="ECO:0000313" key="2">
    <source>
        <dbReference type="EMBL" id="TQJ10190.1"/>
    </source>
</evidence>
<protein>
    <submittedName>
        <fullName evidence="2">Uncharacterized protein YdhG (YjbR/CyaY superfamily)</fullName>
    </submittedName>
</protein>
<dbReference type="EMBL" id="VFMN01000001">
    <property type="protein sequence ID" value="TQJ10190.1"/>
    <property type="molecule type" value="Genomic_DNA"/>
</dbReference>
<organism evidence="2 3">
    <name type="scientific">Lapillicoccus jejuensis</name>
    <dbReference type="NCBI Taxonomy" id="402171"/>
    <lineage>
        <taxon>Bacteria</taxon>
        <taxon>Bacillati</taxon>
        <taxon>Actinomycetota</taxon>
        <taxon>Actinomycetes</taxon>
        <taxon>Micrococcales</taxon>
        <taxon>Intrasporangiaceae</taxon>
        <taxon>Lapillicoccus</taxon>
    </lineage>
</organism>
<dbReference type="Pfam" id="PF08818">
    <property type="entry name" value="DUF1801"/>
    <property type="match status" value="1"/>
</dbReference>
<comment type="caution">
    <text evidence="2">The sequence shown here is derived from an EMBL/GenBank/DDBJ whole genome shotgun (WGS) entry which is preliminary data.</text>
</comment>
<dbReference type="InterPro" id="IPR014922">
    <property type="entry name" value="YdhG-like"/>
</dbReference>
<proteinExistence type="predicted"/>
<evidence type="ECO:0000259" key="1">
    <source>
        <dbReference type="Pfam" id="PF08818"/>
    </source>
</evidence>
<sequence>MDEVEAYVAGLEEADASALRHVVDLAREVAPTAVEGRSYGIPVLKLDGRPLVGVLAAKGHLSLFPFSPEAISAVADRLTGWSRSTGTVRFSAQAPLPDDVVRDLVAARADEIAREPAR</sequence>
<dbReference type="SUPFAM" id="SSF159888">
    <property type="entry name" value="YdhG-like"/>
    <property type="match status" value="1"/>
</dbReference>
<accession>A0A542E4C1</accession>
<dbReference type="Gene3D" id="3.90.1150.200">
    <property type="match status" value="1"/>
</dbReference>
<gene>
    <name evidence="2" type="ORF">FB458_3309</name>
</gene>
<reference evidence="2 3" key="1">
    <citation type="submission" date="2019-06" db="EMBL/GenBank/DDBJ databases">
        <title>Sequencing the genomes of 1000 actinobacteria strains.</title>
        <authorList>
            <person name="Klenk H.-P."/>
        </authorList>
    </citation>
    <scope>NUCLEOTIDE SEQUENCE [LARGE SCALE GENOMIC DNA]</scope>
    <source>
        <strain evidence="2 3">DSM 18607</strain>
    </source>
</reference>
<dbReference type="AlphaFoldDB" id="A0A542E4C1"/>
<name>A0A542E4C1_9MICO</name>
<keyword evidence="3" id="KW-1185">Reference proteome</keyword>